<comment type="caution">
    <text evidence="2">The sequence shown here is derived from an EMBL/GenBank/DDBJ whole genome shotgun (WGS) entry which is preliminary data.</text>
</comment>
<sequence length="119" mass="13717">SCKKFEKMASIGRPKKDKKQLSLADAFGISRHSSQPCDSQNEEFDILAQEEHELDGAEFGEEEHPSKKPKRTFKAKWKTRFPWAYAIKDCNGVERIKCSWCVKYKRDTPFAKDGSTTLQ</sequence>
<feature type="domain" description="C17orf113 probable zinc finger" evidence="1">
    <location>
        <begin position="81"/>
        <end position="119"/>
    </location>
</feature>
<dbReference type="AlphaFoldDB" id="A0AA38C2R7"/>
<evidence type="ECO:0000313" key="2">
    <source>
        <dbReference type="EMBL" id="KAH9291916.1"/>
    </source>
</evidence>
<feature type="non-terminal residue" evidence="2">
    <location>
        <position position="1"/>
    </location>
</feature>
<dbReference type="Proteomes" id="UP000824469">
    <property type="component" value="Unassembled WGS sequence"/>
</dbReference>
<evidence type="ECO:0000259" key="1">
    <source>
        <dbReference type="Pfam" id="PF25431"/>
    </source>
</evidence>
<evidence type="ECO:0000313" key="3">
    <source>
        <dbReference type="Proteomes" id="UP000824469"/>
    </source>
</evidence>
<proteinExistence type="predicted"/>
<name>A0AA38C2R7_TAXCH</name>
<dbReference type="Pfam" id="PF25431">
    <property type="entry name" value="zf-C17orf113"/>
    <property type="match status" value="1"/>
</dbReference>
<protein>
    <recommendedName>
        <fullName evidence="1">C17orf113 probable zinc finger domain-containing protein</fullName>
    </recommendedName>
</protein>
<dbReference type="EMBL" id="JAHRHJ020003342">
    <property type="protein sequence ID" value="KAH9291916.1"/>
    <property type="molecule type" value="Genomic_DNA"/>
</dbReference>
<organism evidence="2 3">
    <name type="scientific">Taxus chinensis</name>
    <name type="common">Chinese yew</name>
    <name type="synonym">Taxus wallichiana var. chinensis</name>
    <dbReference type="NCBI Taxonomy" id="29808"/>
    <lineage>
        <taxon>Eukaryota</taxon>
        <taxon>Viridiplantae</taxon>
        <taxon>Streptophyta</taxon>
        <taxon>Embryophyta</taxon>
        <taxon>Tracheophyta</taxon>
        <taxon>Spermatophyta</taxon>
        <taxon>Pinopsida</taxon>
        <taxon>Pinidae</taxon>
        <taxon>Conifers II</taxon>
        <taxon>Cupressales</taxon>
        <taxon>Taxaceae</taxon>
        <taxon>Taxus</taxon>
    </lineage>
</organism>
<dbReference type="InterPro" id="IPR057456">
    <property type="entry name" value="Znf_C17orf113"/>
</dbReference>
<reference evidence="2 3" key="1">
    <citation type="journal article" date="2021" name="Nat. Plants">
        <title>The Taxus genome provides insights into paclitaxel biosynthesis.</title>
        <authorList>
            <person name="Xiong X."/>
            <person name="Gou J."/>
            <person name="Liao Q."/>
            <person name="Li Y."/>
            <person name="Zhou Q."/>
            <person name="Bi G."/>
            <person name="Li C."/>
            <person name="Du R."/>
            <person name="Wang X."/>
            <person name="Sun T."/>
            <person name="Guo L."/>
            <person name="Liang H."/>
            <person name="Lu P."/>
            <person name="Wu Y."/>
            <person name="Zhang Z."/>
            <person name="Ro D.K."/>
            <person name="Shang Y."/>
            <person name="Huang S."/>
            <person name="Yan J."/>
        </authorList>
    </citation>
    <scope>NUCLEOTIDE SEQUENCE [LARGE SCALE GENOMIC DNA]</scope>
    <source>
        <strain evidence="2">Ta-2019</strain>
    </source>
</reference>
<feature type="non-terminal residue" evidence="2">
    <location>
        <position position="119"/>
    </location>
</feature>
<gene>
    <name evidence="2" type="ORF">KI387_042897</name>
</gene>
<accession>A0AA38C2R7</accession>
<keyword evidence="3" id="KW-1185">Reference proteome</keyword>